<sequence length="126" mass="14308">MTQESHGFSIGIERINSDVFLSLKAKGTLTHQNYLTITPIIDSALAEVDHPKVKVFIDGTELDGWEMRAAWDDLKLGLKHGNEFEKIAIYGNKGWQEVAGKIAKWFIQGDSQFFEDKDKALKWLLN</sequence>
<evidence type="ECO:0000313" key="2">
    <source>
        <dbReference type="Proteomes" id="UP001202134"/>
    </source>
</evidence>
<dbReference type="InterPro" id="IPR021866">
    <property type="entry name" value="SpoIIAA-like"/>
</dbReference>
<comment type="caution">
    <text evidence="1">The sequence shown here is derived from an EMBL/GenBank/DDBJ whole genome shotgun (WGS) entry which is preliminary data.</text>
</comment>
<dbReference type="RefSeq" id="WP_248955168.1">
    <property type="nucleotide sequence ID" value="NZ_JAKIKU010000003.1"/>
</dbReference>
<dbReference type="InterPro" id="IPR036513">
    <property type="entry name" value="STAS_dom_sf"/>
</dbReference>
<dbReference type="Proteomes" id="UP001202134">
    <property type="component" value="Unassembled WGS sequence"/>
</dbReference>
<dbReference type="Gene3D" id="3.40.50.10600">
    <property type="entry name" value="SpoIIaa-like domains"/>
    <property type="match status" value="1"/>
</dbReference>
<dbReference type="SUPFAM" id="SSF52091">
    <property type="entry name" value="SpoIIaa-like"/>
    <property type="match status" value="1"/>
</dbReference>
<keyword evidence="2" id="KW-1185">Reference proteome</keyword>
<evidence type="ECO:0000313" key="1">
    <source>
        <dbReference type="EMBL" id="MCL1044950.1"/>
    </source>
</evidence>
<dbReference type="Pfam" id="PF11964">
    <property type="entry name" value="SpoIIAA-like"/>
    <property type="match status" value="1"/>
</dbReference>
<reference evidence="1 2" key="1">
    <citation type="submission" date="2022-01" db="EMBL/GenBank/DDBJ databases">
        <title>Whole genome-based taxonomy of the Shewanellaceae.</title>
        <authorList>
            <person name="Martin-Rodriguez A.J."/>
        </authorList>
    </citation>
    <scope>NUCLEOTIDE SEQUENCE [LARGE SCALE GENOMIC DNA]</scope>
    <source>
        <strain evidence="1 2">DSM 24955</strain>
    </source>
</reference>
<dbReference type="InterPro" id="IPR038396">
    <property type="entry name" value="SpoIIAA-like_sf"/>
</dbReference>
<organism evidence="1 2">
    <name type="scientific">Shewanella electrodiphila</name>
    <dbReference type="NCBI Taxonomy" id="934143"/>
    <lineage>
        <taxon>Bacteria</taxon>
        <taxon>Pseudomonadati</taxon>
        <taxon>Pseudomonadota</taxon>
        <taxon>Gammaproteobacteria</taxon>
        <taxon>Alteromonadales</taxon>
        <taxon>Shewanellaceae</taxon>
        <taxon>Shewanella</taxon>
    </lineage>
</organism>
<proteinExistence type="predicted"/>
<accession>A0ABT0KM73</accession>
<dbReference type="EMBL" id="JAKIKU010000003">
    <property type="protein sequence ID" value="MCL1044950.1"/>
    <property type="molecule type" value="Genomic_DNA"/>
</dbReference>
<name>A0ABT0KM73_9GAMM</name>
<protein>
    <submittedName>
        <fullName evidence="1">STAS/SEC14 domain-containing protein</fullName>
    </submittedName>
</protein>
<gene>
    <name evidence="1" type="ORF">L2737_06355</name>
</gene>